<keyword evidence="2" id="KW-0378">Hydrolase</keyword>
<sequence>MRIPRLLRSKPVLTPVAILAVATLLGMGLNQPAGPAPSTVPVASGTARVQLTTSTNAGCNTAPRKGYARCMSVVQTPDNHVVTPDAAGPPVAALGPTDIQSAYRLPASRGGGQTVALVDAYGDSHAEADLAAYRAYYGLPACTTANGCFKKVDQRGGSNYPADDSGWGTETTLDLDAVSAACPACNILLVQADDPGMTNLGAAENTAVALGAKFVSNSYGADEDPSELANDTYYDHPGVVIAASSGDVGNVVEFPSDIGNVVAVGGTQLTKDASTSRGWTETAWGSGGSGCSTISPQPGFQAALNTGCSKRATADISADASPASGLAVYDTLGQGGWLQVGGTSLASPLVTAMYALAGPPAAGTYPVTYPYHDAKQAADLFDVTQGTNGSCGTVLCTAGPGWDGPTGLGTPDGVGAFTLGQQGDIVGQVTDATTGAPVTDAVVTASPGGYLTHVDATGHYDIGVGVGAYTVTASSYTYTAASKATDVAVGAHTTVDFGLQAKPQATVTGTVADGSGHGWPLFARITIDGYPGGPIYTDPFTGHYSVTLAGQSSYKVHVVPVYPGVVGTPADGYVQLDSDLTVGTGDSSKNYALTIDQNSCSAPGYGPSGLSETFAGAHDATPVDGWTTSGSPSGWRFDNPGNRSAVTPFEGRFAVADTAAARGRIDATLTSPAVDLSGQSAPHLSFLSGYYGAEGQSAQVGLSTDGGRTWTNVWQQTTANGAGTIDLPIPQAAGKKDVRVRFHFTGRPGGWWWSVGDVLVGTHTCTARPGGIVSGLITDHATGKPVQASIVTDTAAPGRYSVAGPTDEATVSGFYSLFLDAGRQRLNAATPGYATATATAAVAPNAITRLDWALNAAGGTR</sequence>
<gene>
    <name evidence="5" type="ORF">KGQ19_36320</name>
</gene>
<dbReference type="InterPro" id="IPR050819">
    <property type="entry name" value="Tripeptidyl-peptidase_I"/>
</dbReference>
<keyword evidence="6" id="KW-1185">Reference proteome</keyword>
<accession>A0ABS5L1X5</accession>
<dbReference type="Gene3D" id="3.40.50.200">
    <property type="entry name" value="Peptidase S8/S53 domain"/>
    <property type="match status" value="1"/>
</dbReference>
<protein>
    <recommendedName>
        <fullName evidence="4">Peptidase S53 domain-containing protein</fullName>
    </recommendedName>
</protein>
<dbReference type="PROSITE" id="PS51695">
    <property type="entry name" value="SEDOLISIN"/>
    <property type="match status" value="1"/>
</dbReference>
<dbReference type="Gene3D" id="2.60.120.200">
    <property type="match status" value="1"/>
</dbReference>
<dbReference type="InterPro" id="IPR008969">
    <property type="entry name" value="CarboxyPept-like_regulatory"/>
</dbReference>
<evidence type="ECO:0000313" key="6">
    <source>
        <dbReference type="Proteomes" id="UP000730482"/>
    </source>
</evidence>
<dbReference type="SUPFAM" id="SSF49899">
    <property type="entry name" value="Concanavalin A-like lectins/glucanases"/>
    <property type="match status" value="1"/>
</dbReference>
<dbReference type="InterPro" id="IPR013320">
    <property type="entry name" value="ConA-like_dom_sf"/>
</dbReference>
<organism evidence="5 6">
    <name type="scientific">Catenulispora pinistramenti</name>
    <dbReference type="NCBI Taxonomy" id="2705254"/>
    <lineage>
        <taxon>Bacteria</taxon>
        <taxon>Bacillati</taxon>
        <taxon>Actinomycetota</taxon>
        <taxon>Actinomycetes</taxon>
        <taxon>Catenulisporales</taxon>
        <taxon>Catenulisporaceae</taxon>
        <taxon>Catenulispora</taxon>
    </lineage>
</organism>
<evidence type="ECO:0000256" key="3">
    <source>
        <dbReference type="ARBA" id="ARBA00022825"/>
    </source>
</evidence>
<dbReference type="InterPro" id="IPR023828">
    <property type="entry name" value="Peptidase_S8_Ser-AS"/>
</dbReference>
<comment type="caution">
    <text evidence="5">The sequence shown here is derived from an EMBL/GenBank/DDBJ whole genome shotgun (WGS) entry which is preliminary data.</text>
</comment>
<dbReference type="InterPro" id="IPR036852">
    <property type="entry name" value="Peptidase_S8/S53_dom_sf"/>
</dbReference>
<dbReference type="Proteomes" id="UP000730482">
    <property type="component" value="Unassembled WGS sequence"/>
</dbReference>
<evidence type="ECO:0000259" key="4">
    <source>
        <dbReference type="PROSITE" id="PS51695"/>
    </source>
</evidence>
<dbReference type="PANTHER" id="PTHR14218:SF15">
    <property type="entry name" value="TRIPEPTIDYL-PEPTIDASE 1"/>
    <property type="match status" value="1"/>
</dbReference>
<dbReference type="EMBL" id="JAAFYZ010000183">
    <property type="protein sequence ID" value="MBS2552335.1"/>
    <property type="molecule type" value="Genomic_DNA"/>
</dbReference>
<dbReference type="PANTHER" id="PTHR14218">
    <property type="entry name" value="PROTEASE S8 TRIPEPTIDYL PEPTIDASE I CLN2"/>
    <property type="match status" value="1"/>
</dbReference>
<reference evidence="5 6" key="1">
    <citation type="submission" date="2020-02" db="EMBL/GenBank/DDBJ databases">
        <title>Acidophilic actinobacteria isolated from forest soil.</title>
        <authorList>
            <person name="Golinska P."/>
        </authorList>
    </citation>
    <scope>NUCLEOTIDE SEQUENCE [LARGE SCALE GENOMIC DNA]</scope>
    <source>
        <strain evidence="5 6">NL8</strain>
    </source>
</reference>
<evidence type="ECO:0000256" key="2">
    <source>
        <dbReference type="ARBA" id="ARBA00022801"/>
    </source>
</evidence>
<dbReference type="SUPFAM" id="SSF49464">
    <property type="entry name" value="Carboxypeptidase regulatory domain-like"/>
    <property type="match status" value="1"/>
</dbReference>
<dbReference type="CDD" id="cd04056">
    <property type="entry name" value="Peptidases_S53"/>
    <property type="match status" value="1"/>
</dbReference>
<proteinExistence type="predicted"/>
<evidence type="ECO:0000256" key="1">
    <source>
        <dbReference type="ARBA" id="ARBA00022670"/>
    </source>
</evidence>
<keyword evidence="3" id="KW-0720">Serine protease</keyword>
<dbReference type="InterPro" id="IPR013784">
    <property type="entry name" value="Carb-bd-like_fold"/>
</dbReference>
<dbReference type="InterPro" id="IPR030400">
    <property type="entry name" value="Sedolisin_dom"/>
</dbReference>
<dbReference type="PROSITE" id="PS00138">
    <property type="entry name" value="SUBTILASE_SER"/>
    <property type="match status" value="1"/>
</dbReference>
<dbReference type="SUPFAM" id="SSF49452">
    <property type="entry name" value="Starch-binding domain-like"/>
    <property type="match status" value="1"/>
</dbReference>
<keyword evidence="1" id="KW-0645">Protease</keyword>
<dbReference type="SUPFAM" id="SSF52743">
    <property type="entry name" value="Subtilisin-like"/>
    <property type="match status" value="1"/>
</dbReference>
<feature type="domain" description="Peptidase S53" evidence="4">
    <location>
        <begin position="93"/>
        <end position="423"/>
    </location>
</feature>
<name>A0ABS5L1X5_9ACTN</name>
<evidence type="ECO:0000313" key="5">
    <source>
        <dbReference type="EMBL" id="MBS2552335.1"/>
    </source>
</evidence>
<dbReference type="Gene3D" id="2.60.40.1120">
    <property type="entry name" value="Carboxypeptidase-like, regulatory domain"/>
    <property type="match status" value="2"/>
</dbReference>
<dbReference type="RefSeq" id="WP_212017814.1">
    <property type="nucleotide sequence ID" value="NZ_JAAFYZ010000183.1"/>
</dbReference>